<dbReference type="Pfam" id="PF05805">
    <property type="entry name" value="L6_membrane"/>
    <property type="match status" value="1"/>
</dbReference>
<evidence type="ECO:0000256" key="3">
    <source>
        <dbReference type="ARBA" id="ARBA00022692"/>
    </source>
</evidence>
<reference evidence="6 7" key="1">
    <citation type="submission" date="2016-06" db="EMBL/GenBank/DDBJ databases">
        <title>The Draft Genome Sequence and Annotation of the Desert Woodrat Neotoma lepida.</title>
        <authorList>
            <person name="Campbell M."/>
            <person name="Oakeson K.F."/>
            <person name="Yandell M."/>
            <person name="Halpert J.R."/>
            <person name="Dearing D."/>
        </authorList>
    </citation>
    <scope>NUCLEOTIDE SEQUENCE [LARGE SCALE GENOMIC DNA]</scope>
    <source>
        <strain evidence="6">417</strain>
        <tissue evidence="6">Liver</tissue>
    </source>
</reference>
<sequence length="76" mass="8228">MFTSTLFAVIGFLGAGYSFIVSAVSINKGPKCLMSNNTWGYPFHNGSELLLKRWLRIGLTGGPQLLSSLCLTDVDT</sequence>
<name>A0A1A6FXZ6_NEOLE</name>
<dbReference type="PANTHER" id="PTHR14198:SF15">
    <property type="entry name" value="TRANSMEMBRANE 4 L6 FAMILY MEMBER 4"/>
    <property type="match status" value="1"/>
</dbReference>
<dbReference type="OrthoDB" id="9449742at2759"/>
<gene>
    <name evidence="6" type="ORF">A6R68_10406</name>
</gene>
<evidence type="ECO:0000313" key="7">
    <source>
        <dbReference type="Proteomes" id="UP000092124"/>
    </source>
</evidence>
<evidence type="ECO:0000256" key="2">
    <source>
        <dbReference type="ARBA" id="ARBA00006193"/>
    </source>
</evidence>
<keyword evidence="5" id="KW-0472">Membrane</keyword>
<evidence type="ECO:0000313" key="6">
    <source>
        <dbReference type="EMBL" id="OBS58469.1"/>
    </source>
</evidence>
<dbReference type="EMBL" id="LZPO01116565">
    <property type="protein sequence ID" value="OBS58469.1"/>
    <property type="molecule type" value="Genomic_DNA"/>
</dbReference>
<evidence type="ECO:0000256" key="4">
    <source>
        <dbReference type="ARBA" id="ARBA00022989"/>
    </source>
</evidence>
<accession>A0A1A6FXZ6</accession>
<comment type="caution">
    <text evidence="6">The sequence shown here is derived from an EMBL/GenBank/DDBJ whole genome shotgun (WGS) entry which is preliminary data.</text>
</comment>
<dbReference type="STRING" id="56216.A0A1A6FXZ6"/>
<dbReference type="PANTHER" id="PTHR14198">
    <property type="entry name" value="TRANSMEMBRANE 4 L6 FAMILY MEMBER 1-RELATED"/>
    <property type="match status" value="1"/>
</dbReference>
<keyword evidence="4" id="KW-1133">Transmembrane helix</keyword>
<keyword evidence="7" id="KW-1185">Reference proteome</keyword>
<evidence type="ECO:0000256" key="5">
    <source>
        <dbReference type="ARBA" id="ARBA00023136"/>
    </source>
</evidence>
<organism evidence="6 7">
    <name type="scientific">Neotoma lepida</name>
    <name type="common">Desert woodrat</name>
    <dbReference type="NCBI Taxonomy" id="56216"/>
    <lineage>
        <taxon>Eukaryota</taxon>
        <taxon>Metazoa</taxon>
        <taxon>Chordata</taxon>
        <taxon>Craniata</taxon>
        <taxon>Vertebrata</taxon>
        <taxon>Euteleostomi</taxon>
        <taxon>Mammalia</taxon>
        <taxon>Eutheria</taxon>
        <taxon>Euarchontoglires</taxon>
        <taxon>Glires</taxon>
        <taxon>Rodentia</taxon>
        <taxon>Myomorpha</taxon>
        <taxon>Muroidea</taxon>
        <taxon>Cricetidae</taxon>
        <taxon>Neotominae</taxon>
        <taxon>Neotoma</taxon>
    </lineage>
</organism>
<comment type="similarity">
    <text evidence="2">Belongs to the L6 tetraspanin family.</text>
</comment>
<keyword evidence="3" id="KW-0812">Transmembrane</keyword>
<dbReference type="GO" id="GO:0016020">
    <property type="term" value="C:membrane"/>
    <property type="evidence" value="ECO:0007669"/>
    <property type="project" value="UniProtKB-SubCell"/>
</dbReference>
<proteinExistence type="inferred from homology"/>
<dbReference type="AlphaFoldDB" id="A0A1A6FXZ6"/>
<comment type="subcellular location">
    <subcellularLocation>
        <location evidence="1">Membrane</location>
        <topology evidence="1">Multi-pass membrane protein</topology>
    </subcellularLocation>
</comment>
<protein>
    <submittedName>
        <fullName evidence="6">Uncharacterized protein</fullName>
    </submittedName>
</protein>
<evidence type="ECO:0000256" key="1">
    <source>
        <dbReference type="ARBA" id="ARBA00004141"/>
    </source>
</evidence>
<dbReference type="InterPro" id="IPR008661">
    <property type="entry name" value="L6_membrane"/>
</dbReference>
<dbReference type="Proteomes" id="UP000092124">
    <property type="component" value="Unassembled WGS sequence"/>
</dbReference>
<feature type="non-terminal residue" evidence="6">
    <location>
        <position position="76"/>
    </location>
</feature>